<protein>
    <submittedName>
        <fullName evidence="1">Uncharacterized protein</fullName>
    </submittedName>
</protein>
<reference evidence="1 2" key="1">
    <citation type="submission" date="2023-07" db="EMBL/GenBank/DDBJ databases">
        <title>Genomic Encyclopedia of Type Strains, Phase IV (KMG-IV): sequencing the most valuable type-strain genomes for metagenomic binning, comparative biology and taxonomic classification.</title>
        <authorList>
            <person name="Goeker M."/>
        </authorList>
    </citation>
    <scope>NUCLEOTIDE SEQUENCE [LARGE SCALE GENOMIC DNA]</scope>
    <source>
        <strain evidence="1 2">B1-1</strain>
    </source>
</reference>
<name>A0ABU0MCK7_9HYPH</name>
<sequence length="33" mass="3773">MVIFDQTCARATHPHNLDNSIDRGERIFIFTGP</sequence>
<evidence type="ECO:0000313" key="2">
    <source>
        <dbReference type="Proteomes" id="UP001223743"/>
    </source>
</evidence>
<comment type="caution">
    <text evidence="1">The sequence shown here is derived from an EMBL/GenBank/DDBJ whole genome shotgun (WGS) entry which is preliminary data.</text>
</comment>
<keyword evidence="2" id="KW-1185">Reference proteome</keyword>
<gene>
    <name evidence="1" type="ORF">QO015_004286</name>
</gene>
<accession>A0ABU0MCK7</accession>
<dbReference type="Proteomes" id="UP001223743">
    <property type="component" value="Unassembled WGS sequence"/>
</dbReference>
<dbReference type="EMBL" id="JAUSWJ010000001">
    <property type="protein sequence ID" value="MDQ0518673.1"/>
    <property type="molecule type" value="Genomic_DNA"/>
</dbReference>
<proteinExistence type="predicted"/>
<evidence type="ECO:0000313" key="1">
    <source>
        <dbReference type="EMBL" id="MDQ0518673.1"/>
    </source>
</evidence>
<organism evidence="1 2">
    <name type="scientific">Kaistia geumhonensis</name>
    <dbReference type="NCBI Taxonomy" id="410839"/>
    <lineage>
        <taxon>Bacteria</taxon>
        <taxon>Pseudomonadati</taxon>
        <taxon>Pseudomonadota</taxon>
        <taxon>Alphaproteobacteria</taxon>
        <taxon>Hyphomicrobiales</taxon>
        <taxon>Kaistiaceae</taxon>
        <taxon>Kaistia</taxon>
    </lineage>
</organism>